<evidence type="ECO:0000256" key="9">
    <source>
        <dbReference type="HAMAP-Rule" id="MF_00135"/>
    </source>
</evidence>
<reference evidence="11 12" key="1">
    <citation type="submission" date="2016-10" db="EMBL/GenBank/DDBJ databases">
        <authorList>
            <person name="de Groot N.N."/>
        </authorList>
    </citation>
    <scope>NUCLEOTIDE SEQUENCE [LARGE SCALE GENOMIC DNA]</scope>
    <source>
        <strain evidence="11 12">DSM 12992</strain>
    </source>
</reference>
<dbReference type="AlphaFoldDB" id="A0A1I1H561"/>
<evidence type="ECO:0000256" key="8">
    <source>
        <dbReference type="ARBA" id="ARBA00023235"/>
    </source>
</evidence>
<dbReference type="HAMAP" id="MF_00135">
    <property type="entry name" value="PRAI"/>
    <property type="match status" value="1"/>
</dbReference>
<evidence type="ECO:0000256" key="6">
    <source>
        <dbReference type="ARBA" id="ARBA00022822"/>
    </source>
</evidence>
<dbReference type="PANTHER" id="PTHR42894:SF1">
    <property type="entry name" value="N-(5'-PHOSPHORIBOSYL)ANTHRANILATE ISOMERASE"/>
    <property type="match status" value="1"/>
</dbReference>
<sequence>MVKIKICGITNLEEIDYVNELRPEYIGFVFTESKRKIDKKTACLLSIGLIDEIKKVGVFRNNSIEEILDVLKEVPLDVIQLHGYEDENYIELLRRSINHQIKIWKALSIDKKINLQKYKSDYIDNFILDGLNPGSGEIFSWSNIKKEEIANNEFFLAGGINEENVLAGIEATNPNGIDVSSGVEFINKNGERMKSFEKMKKLIRKVRENYEGKI</sequence>
<dbReference type="Gene3D" id="3.20.20.70">
    <property type="entry name" value="Aldolase class I"/>
    <property type="match status" value="1"/>
</dbReference>
<evidence type="ECO:0000256" key="2">
    <source>
        <dbReference type="ARBA" id="ARBA00004664"/>
    </source>
</evidence>
<comment type="similarity">
    <text evidence="9">Belongs to the TrpF family.</text>
</comment>
<dbReference type="InterPro" id="IPR001240">
    <property type="entry name" value="PRAI_dom"/>
</dbReference>
<evidence type="ECO:0000313" key="11">
    <source>
        <dbReference type="EMBL" id="SFC18951.1"/>
    </source>
</evidence>
<dbReference type="InterPro" id="IPR013785">
    <property type="entry name" value="Aldolase_TIM"/>
</dbReference>
<dbReference type="SUPFAM" id="SSF51366">
    <property type="entry name" value="Ribulose-phoshate binding barrel"/>
    <property type="match status" value="1"/>
</dbReference>
<keyword evidence="5 9" id="KW-0028">Amino-acid biosynthesis</keyword>
<comment type="catalytic activity">
    <reaction evidence="1 9">
        <text>N-(5-phospho-beta-D-ribosyl)anthranilate = 1-(2-carboxyphenylamino)-1-deoxy-D-ribulose 5-phosphate</text>
        <dbReference type="Rhea" id="RHEA:21540"/>
        <dbReference type="ChEBI" id="CHEBI:18277"/>
        <dbReference type="ChEBI" id="CHEBI:58613"/>
        <dbReference type="EC" id="5.3.1.24"/>
    </reaction>
</comment>
<evidence type="ECO:0000256" key="3">
    <source>
        <dbReference type="ARBA" id="ARBA00012572"/>
    </source>
</evidence>
<protein>
    <recommendedName>
        <fullName evidence="4 9">N-(5'-phosphoribosyl)anthranilate isomerase</fullName>
        <shortName evidence="9">PRAI</shortName>
        <ecNumber evidence="3 9">5.3.1.24</ecNumber>
    </recommendedName>
</protein>
<dbReference type="Pfam" id="PF00697">
    <property type="entry name" value="PRAI"/>
    <property type="match status" value="1"/>
</dbReference>
<evidence type="ECO:0000256" key="1">
    <source>
        <dbReference type="ARBA" id="ARBA00001164"/>
    </source>
</evidence>
<organism evidence="11 12">
    <name type="scientific">Clostridium uliginosum</name>
    <dbReference type="NCBI Taxonomy" id="119641"/>
    <lineage>
        <taxon>Bacteria</taxon>
        <taxon>Bacillati</taxon>
        <taxon>Bacillota</taxon>
        <taxon>Clostridia</taxon>
        <taxon>Eubacteriales</taxon>
        <taxon>Clostridiaceae</taxon>
        <taxon>Clostridium</taxon>
    </lineage>
</organism>
<evidence type="ECO:0000313" key="12">
    <source>
        <dbReference type="Proteomes" id="UP000199263"/>
    </source>
</evidence>
<comment type="pathway">
    <text evidence="2 9">Amino-acid biosynthesis; L-tryptophan biosynthesis; L-tryptophan from chorismate: step 3/5.</text>
</comment>
<dbReference type="GO" id="GO:0004640">
    <property type="term" value="F:phosphoribosylanthranilate isomerase activity"/>
    <property type="evidence" value="ECO:0007669"/>
    <property type="project" value="UniProtKB-UniRule"/>
</dbReference>
<dbReference type="InterPro" id="IPR044643">
    <property type="entry name" value="TrpF_fam"/>
</dbReference>
<evidence type="ECO:0000259" key="10">
    <source>
        <dbReference type="Pfam" id="PF00697"/>
    </source>
</evidence>
<dbReference type="GO" id="GO:0000162">
    <property type="term" value="P:L-tryptophan biosynthetic process"/>
    <property type="evidence" value="ECO:0007669"/>
    <property type="project" value="UniProtKB-UniRule"/>
</dbReference>
<proteinExistence type="inferred from homology"/>
<dbReference type="EMBL" id="FOMG01000001">
    <property type="protein sequence ID" value="SFC18951.1"/>
    <property type="molecule type" value="Genomic_DNA"/>
</dbReference>
<keyword evidence="12" id="KW-1185">Reference proteome</keyword>
<dbReference type="Proteomes" id="UP000199263">
    <property type="component" value="Unassembled WGS sequence"/>
</dbReference>
<dbReference type="UniPathway" id="UPA00035">
    <property type="reaction ID" value="UER00042"/>
</dbReference>
<keyword evidence="6 9" id="KW-0822">Tryptophan biosynthesis</keyword>
<accession>A0A1I1H561</accession>
<feature type="domain" description="N-(5'phosphoribosyl) anthranilate isomerase (PRAI)" evidence="10">
    <location>
        <begin position="4"/>
        <end position="203"/>
    </location>
</feature>
<name>A0A1I1H561_9CLOT</name>
<evidence type="ECO:0000256" key="7">
    <source>
        <dbReference type="ARBA" id="ARBA00023141"/>
    </source>
</evidence>
<dbReference type="RefSeq" id="WP_090087842.1">
    <property type="nucleotide sequence ID" value="NZ_FOMG01000001.1"/>
</dbReference>
<evidence type="ECO:0000256" key="5">
    <source>
        <dbReference type="ARBA" id="ARBA00022605"/>
    </source>
</evidence>
<keyword evidence="8 9" id="KW-0413">Isomerase</keyword>
<evidence type="ECO:0000256" key="4">
    <source>
        <dbReference type="ARBA" id="ARBA00022272"/>
    </source>
</evidence>
<keyword evidence="7 9" id="KW-0057">Aromatic amino acid biosynthesis</keyword>
<dbReference type="CDD" id="cd00405">
    <property type="entry name" value="PRAI"/>
    <property type="match status" value="1"/>
</dbReference>
<dbReference type="STRING" id="119641.SAMN05421842_101179"/>
<dbReference type="EC" id="5.3.1.24" evidence="3 9"/>
<dbReference type="InterPro" id="IPR011060">
    <property type="entry name" value="RibuloseP-bd_barrel"/>
</dbReference>
<gene>
    <name evidence="9" type="primary">trpF</name>
    <name evidence="11" type="ORF">SAMN05421842_101179</name>
</gene>
<dbReference type="PANTHER" id="PTHR42894">
    <property type="entry name" value="N-(5'-PHOSPHORIBOSYL)ANTHRANILATE ISOMERASE"/>
    <property type="match status" value="1"/>
</dbReference>
<dbReference type="OrthoDB" id="9786954at2"/>